<dbReference type="GO" id="GO:0004842">
    <property type="term" value="F:ubiquitin-protein transferase activity"/>
    <property type="evidence" value="ECO:0007669"/>
    <property type="project" value="InterPro"/>
</dbReference>
<evidence type="ECO:0000256" key="4">
    <source>
        <dbReference type="PROSITE-ProRule" id="PRU00175"/>
    </source>
</evidence>
<evidence type="ECO:0000256" key="1">
    <source>
        <dbReference type="ARBA" id="ARBA00022723"/>
    </source>
</evidence>
<feature type="domain" description="RING-type" evidence="6">
    <location>
        <begin position="368"/>
        <end position="416"/>
    </location>
</feature>
<dbReference type="Gramene" id="HORVU.MOREX.r2.4HG0348850.1">
    <property type="protein sequence ID" value="HORVU.MOREX.r2.4HG0348850.1"/>
    <property type="gene ID" value="HORVU.MOREX.r2.4HG0348850"/>
</dbReference>
<feature type="region of interest" description="Disordered" evidence="5">
    <location>
        <begin position="1"/>
        <end position="38"/>
    </location>
</feature>
<keyword evidence="1" id="KW-0479">Metal-binding</keyword>
<feature type="domain" description="RING-type" evidence="6">
    <location>
        <begin position="50"/>
        <end position="96"/>
    </location>
</feature>
<protein>
    <recommendedName>
        <fullName evidence="6">RING-type domain-containing protein</fullName>
    </recommendedName>
</protein>
<dbReference type="Pfam" id="PF13445">
    <property type="entry name" value="zf-RING_UBOX"/>
    <property type="match status" value="1"/>
</dbReference>
<proteinExistence type="predicted"/>
<dbReference type="AlphaFoldDB" id="A0A8I6XRL1"/>
<dbReference type="InterPro" id="IPR037381">
    <property type="entry name" value="RFWD3"/>
</dbReference>
<dbReference type="PROSITE" id="PS50089">
    <property type="entry name" value="ZF_RING_2"/>
    <property type="match status" value="2"/>
</dbReference>
<accession>A0A8I6XRL1</accession>
<dbReference type="Pfam" id="PF13639">
    <property type="entry name" value="zf-RING_2"/>
    <property type="match status" value="1"/>
</dbReference>
<dbReference type="PANTHER" id="PTHR16047:SF14">
    <property type="entry name" value="RING-TYPE DOMAIN-CONTAINING PROTEIN"/>
    <property type="match status" value="1"/>
</dbReference>
<name>A0A8I6XRL1_HORVV</name>
<dbReference type="InterPro" id="IPR013083">
    <property type="entry name" value="Znf_RING/FYVE/PHD"/>
</dbReference>
<evidence type="ECO:0000259" key="6">
    <source>
        <dbReference type="PROSITE" id="PS50089"/>
    </source>
</evidence>
<sequence length="547" mass="60417">MSSPPPSLHTEEAPRPHAAPTAGASAAGHVGGADANRTASGGREVQATICPACMVPWSSDGPHRICCIPCGHVYGRSCLENLLHRSGEESAKCPQCGKGFAEKLIINLYAPENMLEGCCSPEVLFLSSIDHCTSIYRCSEFIFIAAHFRCRKEIRAFYEPIFAAVIRVHSEYNVAEEPSSDSTCDEMHQLFTERVAQIEGTVNEKVTMAKANLMLMKEGLKKMAEQEKMVPKDVIEFLEQNCPRLMIPVSCLFPSSPTPGMGDVEIADVEIVVREGPYNPAMEDDEQGDIGNDVNHTTLVSGEVTNGSYRREVEEVDSKCFGDSSYSVNYNVDDSNKEANGMFLSMNMEAAAEGVECVETKPAAGPTCSICMEPWTSTGEHHICCIPCGHVYGWSCLIRWVKYQLSGNESVKCPQCGEGFEDRPIDLHAPFCQEVHAYYESKFAEIGASIEDCTVYAKMTSHLEELSVDTDLRDAELRALLDCHFTEMERLMTAHVALANVRLMSMKEQMKKMAEEDKATTEDLVGFMELYCHQLFPTLPSLPPCPF</sequence>
<reference evidence="8" key="1">
    <citation type="journal article" date="2012" name="Nature">
        <title>A physical, genetic and functional sequence assembly of the barley genome.</title>
        <authorList>
            <consortium name="The International Barley Genome Sequencing Consortium"/>
            <person name="Mayer K.F."/>
            <person name="Waugh R."/>
            <person name="Brown J.W."/>
            <person name="Schulman A."/>
            <person name="Langridge P."/>
            <person name="Platzer M."/>
            <person name="Fincher G.B."/>
            <person name="Muehlbauer G.J."/>
            <person name="Sato K."/>
            <person name="Close T.J."/>
            <person name="Wise R.P."/>
            <person name="Stein N."/>
        </authorList>
    </citation>
    <scope>NUCLEOTIDE SEQUENCE [LARGE SCALE GENOMIC DNA]</scope>
    <source>
        <strain evidence="8">cv. Morex</strain>
    </source>
</reference>
<keyword evidence="3" id="KW-0862">Zinc</keyword>
<dbReference type="SUPFAM" id="SSF57850">
    <property type="entry name" value="RING/U-box"/>
    <property type="match status" value="2"/>
</dbReference>
<dbReference type="Proteomes" id="UP000011116">
    <property type="component" value="Chromosome 4H"/>
</dbReference>
<feature type="compositionally biased region" description="Low complexity" evidence="5">
    <location>
        <begin position="16"/>
        <end position="35"/>
    </location>
</feature>
<dbReference type="PANTHER" id="PTHR16047">
    <property type="entry name" value="RFWD3 PROTEIN"/>
    <property type="match status" value="1"/>
</dbReference>
<dbReference type="InterPro" id="IPR001841">
    <property type="entry name" value="Znf_RING"/>
</dbReference>
<dbReference type="Gene3D" id="3.30.40.10">
    <property type="entry name" value="Zinc/RING finger domain, C3HC4 (zinc finger)"/>
    <property type="match status" value="2"/>
</dbReference>
<dbReference type="GO" id="GO:0005634">
    <property type="term" value="C:nucleus"/>
    <property type="evidence" value="ECO:0007669"/>
    <property type="project" value="InterPro"/>
</dbReference>
<evidence type="ECO:0000313" key="8">
    <source>
        <dbReference type="Proteomes" id="UP000011116"/>
    </source>
</evidence>
<organism evidence="7 8">
    <name type="scientific">Hordeum vulgare subsp. vulgare</name>
    <name type="common">Domesticated barley</name>
    <dbReference type="NCBI Taxonomy" id="112509"/>
    <lineage>
        <taxon>Eukaryota</taxon>
        <taxon>Viridiplantae</taxon>
        <taxon>Streptophyta</taxon>
        <taxon>Embryophyta</taxon>
        <taxon>Tracheophyta</taxon>
        <taxon>Spermatophyta</taxon>
        <taxon>Magnoliopsida</taxon>
        <taxon>Liliopsida</taxon>
        <taxon>Poales</taxon>
        <taxon>Poaceae</taxon>
        <taxon>BOP clade</taxon>
        <taxon>Pooideae</taxon>
        <taxon>Triticodae</taxon>
        <taxon>Triticeae</taxon>
        <taxon>Hordeinae</taxon>
        <taxon>Hordeum</taxon>
    </lineage>
</organism>
<dbReference type="GO" id="GO:0036297">
    <property type="term" value="P:interstrand cross-link repair"/>
    <property type="evidence" value="ECO:0007669"/>
    <property type="project" value="InterPro"/>
</dbReference>
<dbReference type="Gramene" id="HORVU.MOREX.r3.4HG0418480.1">
    <property type="protein sequence ID" value="HORVU.MOREX.r3.4HG0418480.1"/>
    <property type="gene ID" value="HORVU.MOREX.r3.4HG0418480"/>
</dbReference>
<evidence type="ECO:0000256" key="2">
    <source>
        <dbReference type="ARBA" id="ARBA00022771"/>
    </source>
</evidence>
<dbReference type="InterPro" id="IPR027370">
    <property type="entry name" value="Znf-RING_euk"/>
</dbReference>
<reference evidence="7" key="3">
    <citation type="submission" date="2022-01" db="UniProtKB">
        <authorList>
            <consortium name="EnsemblPlants"/>
        </authorList>
    </citation>
    <scope>IDENTIFICATION</scope>
    <source>
        <strain evidence="7">subsp. vulgare</strain>
    </source>
</reference>
<dbReference type="GO" id="GO:0008270">
    <property type="term" value="F:zinc ion binding"/>
    <property type="evidence" value="ECO:0007669"/>
    <property type="project" value="UniProtKB-KW"/>
</dbReference>
<dbReference type="EnsemblPlants" id="HORVU.MOREX.r3.4HG0418480.1">
    <property type="protein sequence ID" value="HORVU.MOREX.r3.4HG0418480.1"/>
    <property type="gene ID" value="HORVU.MOREX.r3.4HG0418480"/>
</dbReference>
<evidence type="ECO:0000256" key="3">
    <source>
        <dbReference type="ARBA" id="ARBA00022833"/>
    </source>
</evidence>
<evidence type="ECO:0000256" key="5">
    <source>
        <dbReference type="SAM" id="MobiDB-lite"/>
    </source>
</evidence>
<keyword evidence="2 4" id="KW-0863">Zinc-finger</keyword>
<dbReference type="SMART" id="SM00184">
    <property type="entry name" value="RING"/>
    <property type="match status" value="2"/>
</dbReference>
<reference evidence="7" key="2">
    <citation type="submission" date="2020-10" db="EMBL/GenBank/DDBJ databases">
        <authorList>
            <person name="Scholz U."/>
            <person name="Mascher M."/>
            <person name="Fiebig A."/>
        </authorList>
    </citation>
    <scope>NUCLEOTIDE SEQUENCE [LARGE SCALE GENOMIC DNA]</scope>
    <source>
        <strain evidence="7">cv. Morex</strain>
    </source>
</reference>
<keyword evidence="8" id="KW-1185">Reference proteome</keyword>
<evidence type="ECO:0000313" key="7">
    <source>
        <dbReference type="EnsemblPlants" id="HORVU.MOREX.r3.4HG0418480.1"/>
    </source>
</evidence>
<dbReference type="GO" id="GO:0016567">
    <property type="term" value="P:protein ubiquitination"/>
    <property type="evidence" value="ECO:0007669"/>
    <property type="project" value="InterPro"/>
</dbReference>